<reference evidence="3" key="1">
    <citation type="submission" date="2015-09" db="EMBL/GenBank/DDBJ databases">
        <title>De novo assembly of Pectinophora gossypiella (Pink Bollworm) gut transcriptome.</title>
        <authorList>
            <person name="Tassone E.E."/>
        </authorList>
    </citation>
    <scope>NUCLEOTIDE SEQUENCE</scope>
</reference>
<protein>
    <submittedName>
        <fullName evidence="3">Uncharacterized protein</fullName>
    </submittedName>
</protein>
<dbReference type="AlphaFoldDB" id="A0A1E1WPK3"/>
<feature type="region of interest" description="Disordered" evidence="1">
    <location>
        <begin position="72"/>
        <end position="117"/>
    </location>
</feature>
<feature type="compositionally biased region" description="Low complexity" evidence="1">
    <location>
        <begin position="94"/>
        <end position="104"/>
    </location>
</feature>
<accession>A0A1E1WPK3</accession>
<dbReference type="EMBL" id="GDQN01002150">
    <property type="protein sequence ID" value="JAT88904.1"/>
    <property type="molecule type" value="Transcribed_RNA"/>
</dbReference>
<keyword evidence="2" id="KW-1133">Transmembrane helix</keyword>
<evidence type="ECO:0000256" key="2">
    <source>
        <dbReference type="SAM" id="Phobius"/>
    </source>
</evidence>
<feature type="non-terminal residue" evidence="3">
    <location>
        <position position="117"/>
    </location>
</feature>
<gene>
    <name evidence="3" type="ORF">g.187</name>
</gene>
<evidence type="ECO:0000313" key="3">
    <source>
        <dbReference type="EMBL" id="JAT88904.1"/>
    </source>
</evidence>
<dbReference type="OrthoDB" id="7480716at2759"/>
<sequence length="117" mass="13168">FILNTLCVKYCVKRTEKANKKMNCSIRCRLMTDSFLKWCAQNKMIVFLTLLSFSLFVSTWALAAQRNSLQREVNDLKNTPPPALVTDSTDNPDTEAPQTQAPETEAPETEAPETEAP</sequence>
<name>A0A1E1WPK3_PECGO</name>
<feature type="compositionally biased region" description="Acidic residues" evidence="1">
    <location>
        <begin position="105"/>
        <end position="117"/>
    </location>
</feature>
<keyword evidence="2" id="KW-0812">Transmembrane</keyword>
<feature type="transmembrane region" description="Helical" evidence="2">
    <location>
        <begin position="44"/>
        <end position="63"/>
    </location>
</feature>
<keyword evidence="2" id="KW-0472">Membrane</keyword>
<organism evidence="3">
    <name type="scientific">Pectinophora gossypiella</name>
    <name type="common">Cotton pink bollworm</name>
    <name type="synonym">Depressaria gossypiella</name>
    <dbReference type="NCBI Taxonomy" id="13191"/>
    <lineage>
        <taxon>Eukaryota</taxon>
        <taxon>Metazoa</taxon>
        <taxon>Ecdysozoa</taxon>
        <taxon>Arthropoda</taxon>
        <taxon>Hexapoda</taxon>
        <taxon>Insecta</taxon>
        <taxon>Pterygota</taxon>
        <taxon>Neoptera</taxon>
        <taxon>Endopterygota</taxon>
        <taxon>Lepidoptera</taxon>
        <taxon>Glossata</taxon>
        <taxon>Ditrysia</taxon>
        <taxon>Gelechioidea</taxon>
        <taxon>Gelechiidae</taxon>
        <taxon>Apatetrinae</taxon>
        <taxon>Pectinophora</taxon>
    </lineage>
</organism>
<feature type="non-terminal residue" evidence="3">
    <location>
        <position position="1"/>
    </location>
</feature>
<proteinExistence type="predicted"/>
<evidence type="ECO:0000256" key="1">
    <source>
        <dbReference type="SAM" id="MobiDB-lite"/>
    </source>
</evidence>